<evidence type="ECO:0000313" key="3">
    <source>
        <dbReference type="EMBL" id="CAB4910018.1"/>
    </source>
</evidence>
<sequence>MGMFDGKAGLVTGGASGMGAAAAHAFAREGGSVLVADIEAMRGQGEAVVATIAKSGGTAQFLAMDVSKEADVINMVDATVAAFGRLDFAFNNAGILAVGFTHEVEEADFDRIFAIDAKGVWLCMKHEIRYMKEHGGGSIVNNASEAGLVGTPMAGPYVAAKHAVVGLTKTAAGEYANMGIRINAIAPGAIATPMVLTLPQPVQDSLVAPQPLTRMGTSEEVAELVLFLCSDKAPFMIGNIVSIDGGATSNAQSYSPETSPSA</sequence>
<dbReference type="SUPFAM" id="SSF51735">
    <property type="entry name" value="NAD(P)-binding Rossmann-fold domains"/>
    <property type="match status" value="1"/>
</dbReference>
<dbReference type="PRINTS" id="PR00081">
    <property type="entry name" value="GDHRDH"/>
</dbReference>
<dbReference type="InterPro" id="IPR020904">
    <property type="entry name" value="Sc_DH/Rdtase_CS"/>
</dbReference>
<evidence type="ECO:0000256" key="2">
    <source>
        <dbReference type="ARBA" id="ARBA00023002"/>
    </source>
</evidence>
<dbReference type="InterPro" id="IPR002347">
    <property type="entry name" value="SDR_fam"/>
</dbReference>
<proteinExistence type="inferred from homology"/>
<dbReference type="GO" id="GO:0016491">
    <property type="term" value="F:oxidoreductase activity"/>
    <property type="evidence" value="ECO:0007669"/>
    <property type="project" value="UniProtKB-KW"/>
</dbReference>
<organism evidence="3">
    <name type="scientific">freshwater metagenome</name>
    <dbReference type="NCBI Taxonomy" id="449393"/>
    <lineage>
        <taxon>unclassified sequences</taxon>
        <taxon>metagenomes</taxon>
        <taxon>ecological metagenomes</taxon>
    </lineage>
</organism>
<dbReference type="Pfam" id="PF13561">
    <property type="entry name" value="adh_short_C2"/>
    <property type="match status" value="1"/>
</dbReference>
<dbReference type="PROSITE" id="PS00061">
    <property type="entry name" value="ADH_SHORT"/>
    <property type="match status" value="1"/>
</dbReference>
<dbReference type="EMBL" id="CAFBMB010000156">
    <property type="protein sequence ID" value="CAB4910018.1"/>
    <property type="molecule type" value="Genomic_DNA"/>
</dbReference>
<dbReference type="PRINTS" id="PR00080">
    <property type="entry name" value="SDRFAMILY"/>
</dbReference>
<protein>
    <submittedName>
        <fullName evidence="3">Unannotated protein</fullName>
    </submittedName>
</protein>
<dbReference type="PANTHER" id="PTHR24321:SF11">
    <property type="entry name" value="BLR0893 PROTEIN"/>
    <property type="match status" value="1"/>
</dbReference>
<dbReference type="CDD" id="cd05233">
    <property type="entry name" value="SDR_c"/>
    <property type="match status" value="1"/>
</dbReference>
<name>A0A6J7GTA3_9ZZZZ</name>
<gene>
    <name evidence="3" type="ORF">UFOPK3516_01434</name>
</gene>
<dbReference type="InterPro" id="IPR036291">
    <property type="entry name" value="NAD(P)-bd_dom_sf"/>
</dbReference>
<dbReference type="Gene3D" id="3.40.50.720">
    <property type="entry name" value="NAD(P)-binding Rossmann-like Domain"/>
    <property type="match status" value="1"/>
</dbReference>
<dbReference type="FunFam" id="3.40.50.720:FF:000084">
    <property type="entry name" value="Short-chain dehydrogenase reductase"/>
    <property type="match status" value="1"/>
</dbReference>
<comment type="similarity">
    <text evidence="1">Belongs to the short-chain dehydrogenases/reductases (SDR) family.</text>
</comment>
<dbReference type="PANTHER" id="PTHR24321">
    <property type="entry name" value="DEHYDROGENASES, SHORT CHAIN"/>
    <property type="match status" value="1"/>
</dbReference>
<evidence type="ECO:0000256" key="1">
    <source>
        <dbReference type="ARBA" id="ARBA00006484"/>
    </source>
</evidence>
<dbReference type="AlphaFoldDB" id="A0A6J7GTA3"/>
<keyword evidence="2" id="KW-0560">Oxidoreductase</keyword>
<accession>A0A6J7GTA3</accession>
<reference evidence="3" key="1">
    <citation type="submission" date="2020-05" db="EMBL/GenBank/DDBJ databases">
        <authorList>
            <person name="Chiriac C."/>
            <person name="Salcher M."/>
            <person name="Ghai R."/>
            <person name="Kavagutti S V."/>
        </authorList>
    </citation>
    <scope>NUCLEOTIDE SEQUENCE</scope>
</reference>